<dbReference type="Proteomes" id="UP001281410">
    <property type="component" value="Unassembled WGS sequence"/>
</dbReference>
<dbReference type="SMART" id="SM01117">
    <property type="entry name" value="Cyt-b5"/>
    <property type="match status" value="1"/>
</dbReference>
<evidence type="ECO:0000256" key="2">
    <source>
        <dbReference type="ARBA" id="ARBA00009295"/>
    </source>
</evidence>
<dbReference type="GO" id="GO:0006629">
    <property type="term" value="P:lipid metabolic process"/>
    <property type="evidence" value="ECO:0007669"/>
    <property type="project" value="UniProtKB-KW"/>
</dbReference>
<evidence type="ECO:0000256" key="5">
    <source>
        <dbReference type="SAM" id="Phobius"/>
    </source>
</evidence>
<dbReference type="SUPFAM" id="SSF55856">
    <property type="entry name" value="Cytochrome b5-like heme/steroid binding domain"/>
    <property type="match status" value="1"/>
</dbReference>
<proteinExistence type="inferred from homology"/>
<comment type="subcellular location">
    <subcellularLocation>
        <location evidence="1">Membrane</location>
    </subcellularLocation>
</comment>
<dbReference type="PANTHER" id="PTHR19353:SF28">
    <property type="entry name" value="DELTA(8)-FATTY-ACID DESATURASE 2"/>
    <property type="match status" value="1"/>
</dbReference>
<evidence type="ECO:0000256" key="4">
    <source>
        <dbReference type="ARBA" id="ARBA00023098"/>
    </source>
</evidence>
<dbReference type="InterPro" id="IPR001199">
    <property type="entry name" value="Cyt_B5-like_heme/steroid-bd"/>
</dbReference>
<evidence type="ECO:0000259" key="6">
    <source>
        <dbReference type="PROSITE" id="PS50255"/>
    </source>
</evidence>
<dbReference type="Pfam" id="PF00487">
    <property type="entry name" value="FA_desaturase"/>
    <property type="match status" value="1"/>
</dbReference>
<keyword evidence="8" id="KW-1185">Reference proteome</keyword>
<gene>
    <name evidence="7" type="ORF">Dsin_026009</name>
</gene>
<keyword evidence="5" id="KW-0812">Transmembrane</keyword>
<dbReference type="CDD" id="cd03506">
    <property type="entry name" value="Delta6-FADS-like"/>
    <property type="match status" value="1"/>
</dbReference>
<dbReference type="InterPro" id="IPR036400">
    <property type="entry name" value="Cyt_B5-like_heme/steroid_sf"/>
</dbReference>
<comment type="similarity">
    <text evidence="2">Belongs to the fatty acid desaturase type 1 family.</text>
</comment>
<dbReference type="Pfam" id="PF00173">
    <property type="entry name" value="Cyt-b5"/>
    <property type="match status" value="1"/>
</dbReference>
<dbReference type="Gene3D" id="3.10.120.10">
    <property type="entry name" value="Cytochrome b5-like heme/steroid binding domain"/>
    <property type="match status" value="1"/>
</dbReference>
<dbReference type="PIRSF" id="PIRSF015921">
    <property type="entry name" value="FA_sphinglp_des"/>
    <property type="match status" value="1"/>
</dbReference>
<dbReference type="AlphaFoldDB" id="A0AAD9ZXZ6"/>
<evidence type="ECO:0000313" key="8">
    <source>
        <dbReference type="Proteomes" id="UP001281410"/>
    </source>
</evidence>
<evidence type="ECO:0000256" key="3">
    <source>
        <dbReference type="ARBA" id="ARBA00023002"/>
    </source>
</evidence>
<dbReference type="GO" id="GO:0016717">
    <property type="term" value="F:oxidoreductase activity, acting on paired donors, with oxidation of a pair of donors resulting in the reduction of molecular oxygen to two molecules of water"/>
    <property type="evidence" value="ECO:0007669"/>
    <property type="project" value="UniProtKB-ARBA"/>
</dbReference>
<feature type="transmembrane region" description="Helical" evidence="5">
    <location>
        <begin position="253"/>
        <end position="273"/>
    </location>
</feature>
<organism evidence="7 8">
    <name type="scientific">Dipteronia sinensis</name>
    <dbReference type="NCBI Taxonomy" id="43782"/>
    <lineage>
        <taxon>Eukaryota</taxon>
        <taxon>Viridiplantae</taxon>
        <taxon>Streptophyta</taxon>
        <taxon>Embryophyta</taxon>
        <taxon>Tracheophyta</taxon>
        <taxon>Spermatophyta</taxon>
        <taxon>Magnoliopsida</taxon>
        <taxon>eudicotyledons</taxon>
        <taxon>Gunneridae</taxon>
        <taxon>Pentapetalae</taxon>
        <taxon>rosids</taxon>
        <taxon>malvids</taxon>
        <taxon>Sapindales</taxon>
        <taxon>Sapindaceae</taxon>
        <taxon>Hippocastanoideae</taxon>
        <taxon>Acereae</taxon>
        <taxon>Dipteronia</taxon>
    </lineage>
</organism>
<protein>
    <recommendedName>
        <fullName evidence="6">Cytochrome b5 heme-binding domain-containing protein</fullName>
    </recommendedName>
</protein>
<reference evidence="7" key="1">
    <citation type="journal article" date="2023" name="Plant J.">
        <title>Genome sequences and population genomics provide insights into the demographic history, inbreeding, and mutation load of two 'living fossil' tree species of Dipteronia.</title>
        <authorList>
            <person name="Feng Y."/>
            <person name="Comes H.P."/>
            <person name="Chen J."/>
            <person name="Zhu S."/>
            <person name="Lu R."/>
            <person name="Zhang X."/>
            <person name="Li P."/>
            <person name="Qiu J."/>
            <person name="Olsen K.M."/>
            <person name="Qiu Y."/>
        </authorList>
    </citation>
    <scope>NUCLEOTIDE SEQUENCE</scope>
    <source>
        <strain evidence="7">NBL</strain>
    </source>
</reference>
<evidence type="ECO:0000256" key="1">
    <source>
        <dbReference type="ARBA" id="ARBA00004370"/>
    </source>
</evidence>
<name>A0AAD9ZXZ6_9ROSI</name>
<keyword evidence="5" id="KW-0472">Membrane</keyword>
<dbReference type="PANTHER" id="PTHR19353">
    <property type="entry name" value="FATTY ACID DESATURASE 2"/>
    <property type="match status" value="1"/>
</dbReference>
<feature type="transmembrane region" description="Helical" evidence="5">
    <location>
        <begin position="177"/>
        <end position="193"/>
    </location>
</feature>
<comment type="caution">
    <text evidence="7">The sequence shown here is derived from an EMBL/GenBank/DDBJ whole genome shotgun (WGS) entry which is preliminary data.</text>
</comment>
<dbReference type="GO" id="GO:0016020">
    <property type="term" value="C:membrane"/>
    <property type="evidence" value="ECO:0007669"/>
    <property type="project" value="UniProtKB-SubCell"/>
</dbReference>
<feature type="transmembrane region" description="Helical" evidence="5">
    <location>
        <begin position="285"/>
        <end position="305"/>
    </location>
</feature>
<feature type="transmembrane region" description="Helical" evidence="5">
    <location>
        <begin position="111"/>
        <end position="130"/>
    </location>
</feature>
<keyword evidence="5" id="KW-1133">Transmembrane helix</keyword>
<dbReference type="EMBL" id="JANJYJ010000008">
    <property type="protein sequence ID" value="KAK3194699.1"/>
    <property type="molecule type" value="Genomic_DNA"/>
</dbReference>
<keyword evidence="4" id="KW-0443">Lipid metabolism</keyword>
<keyword evidence="3" id="KW-0560">Oxidoreductase</keyword>
<accession>A0AAD9ZXZ6</accession>
<dbReference type="InterPro" id="IPR005804">
    <property type="entry name" value="FA_desaturase_dom"/>
</dbReference>
<dbReference type="InterPro" id="IPR012171">
    <property type="entry name" value="Fatty_acid_desaturase"/>
</dbReference>
<feature type="transmembrane region" description="Helical" evidence="5">
    <location>
        <begin position="136"/>
        <end position="156"/>
    </location>
</feature>
<evidence type="ECO:0000313" key="7">
    <source>
        <dbReference type="EMBL" id="KAK3194699.1"/>
    </source>
</evidence>
<sequence>MENEKKYITTEELQKHNKREDLWISIQGKVYNVTDWASEHPGGDIPLMNLAGQDVTDAFLAYHPGTAWKYLDRFFTGYHLEDFHVTEVSRDFRRLANEFAKQGLFEKKQHVASCALTSVALMFGVVLYGVLCCESIWAHLGSAVLLGFLWIQSAYVGHDSGHYQVMTSRRYNKIAQLLSGNCLTGISIAWWKWTHNAHHLAVNSLDYDPDLQHMPVFAVSTRFFNSITSVFYGRQLTFDHVARFFVSYQHWTFYPVMCVARVNLYLQTFLLLFSKRKIPDRALNIVGFLSSGLGSLLLFLVYQIGQKGCCLCLPVSLLQRSNTSNFV</sequence>
<dbReference type="PROSITE" id="PS50255">
    <property type="entry name" value="CYTOCHROME_B5_2"/>
    <property type="match status" value="1"/>
</dbReference>
<feature type="domain" description="Cytochrome b5 heme-binding" evidence="6">
    <location>
        <begin position="5"/>
        <end position="89"/>
    </location>
</feature>